<dbReference type="Gene3D" id="3.10.350.10">
    <property type="entry name" value="LysM domain"/>
    <property type="match status" value="1"/>
</dbReference>
<evidence type="ECO:0000313" key="2">
    <source>
        <dbReference type="Proteomes" id="UP001303647"/>
    </source>
</evidence>
<keyword evidence="2" id="KW-1185">Reference proteome</keyword>
<evidence type="ECO:0000313" key="1">
    <source>
        <dbReference type="EMBL" id="KAK4250391.1"/>
    </source>
</evidence>
<dbReference type="InterPro" id="IPR036779">
    <property type="entry name" value="LysM_dom_sf"/>
</dbReference>
<gene>
    <name evidence="1" type="ORF">C7999DRAFT_28974</name>
</gene>
<dbReference type="AlphaFoldDB" id="A0AAN7CYU8"/>
<organism evidence="1 2">
    <name type="scientific">Corynascus novoguineensis</name>
    <dbReference type="NCBI Taxonomy" id="1126955"/>
    <lineage>
        <taxon>Eukaryota</taxon>
        <taxon>Fungi</taxon>
        <taxon>Dikarya</taxon>
        <taxon>Ascomycota</taxon>
        <taxon>Pezizomycotina</taxon>
        <taxon>Sordariomycetes</taxon>
        <taxon>Sordariomycetidae</taxon>
        <taxon>Sordariales</taxon>
        <taxon>Chaetomiaceae</taxon>
        <taxon>Corynascus</taxon>
    </lineage>
</organism>
<accession>A0AAN7CYU8</accession>
<protein>
    <submittedName>
        <fullName evidence="1">Uncharacterized protein</fullName>
    </submittedName>
</protein>
<dbReference type="EMBL" id="MU857613">
    <property type="protein sequence ID" value="KAK4250391.1"/>
    <property type="molecule type" value="Genomic_DNA"/>
</dbReference>
<name>A0AAN7CYU8_9PEZI</name>
<reference evidence="1" key="1">
    <citation type="journal article" date="2023" name="Mol. Phylogenet. Evol.">
        <title>Genome-scale phylogeny and comparative genomics of the fungal order Sordariales.</title>
        <authorList>
            <person name="Hensen N."/>
            <person name="Bonometti L."/>
            <person name="Westerberg I."/>
            <person name="Brannstrom I.O."/>
            <person name="Guillou S."/>
            <person name="Cros-Aarteil S."/>
            <person name="Calhoun S."/>
            <person name="Haridas S."/>
            <person name="Kuo A."/>
            <person name="Mondo S."/>
            <person name="Pangilinan J."/>
            <person name="Riley R."/>
            <person name="LaButti K."/>
            <person name="Andreopoulos B."/>
            <person name="Lipzen A."/>
            <person name="Chen C."/>
            <person name="Yan M."/>
            <person name="Daum C."/>
            <person name="Ng V."/>
            <person name="Clum A."/>
            <person name="Steindorff A."/>
            <person name="Ohm R.A."/>
            <person name="Martin F."/>
            <person name="Silar P."/>
            <person name="Natvig D.O."/>
            <person name="Lalanne C."/>
            <person name="Gautier V."/>
            <person name="Ament-Velasquez S.L."/>
            <person name="Kruys A."/>
            <person name="Hutchinson M.I."/>
            <person name="Powell A.J."/>
            <person name="Barry K."/>
            <person name="Miller A.N."/>
            <person name="Grigoriev I.V."/>
            <person name="Debuchy R."/>
            <person name="Gladieux P."/>
            <person name="Hiltunen Thoren M."/>
            <person name="Johannesson H."/>
        </authorList>
    </citation>
    <scope>NUCLEOTIDE SEQUENCE</scope>
    <source>
        <strain evidence="1">CBS 359.72</strain>
    </source>
</reference>
<comment type="caution">
    <text evidence="1">The sequence shown here is derived from an EMBL/GenBank/DDBJ whole genome shotgun (WGS) entry which is preliminary data.</text>
</comment>
<reference evidence="1" key="2">
    <citation type="submission" date="2023-05" db="EMBL/GenBank/DDBJ databases">
        <authorList>
            <consortium name="Lawrence Berkeley National Laboratory"/>
            <person name="Steindorff A."/>
            <person name="Hensen N."/>
            <person name="Bonometti L."/>
            <person name="Westerberg I."/>
            <person name="Brannstrom I.O."/>
            <person name="Guillou S."/>
            <person name="Cros-Aarteil S."/>
            <person name="Calhoun S."/>
            <person name="Haridas S."/>
            <person name="Kuo A."/>
            <person name="Mondo S."/>
            <person name="Pangilinan J."/>
            <person name="Riley R."/>
            <person name="Labutti K."/>
            <person name="Andreopoulos B."/>
            <person name="Lipzen A."/>
            <person name="Chen C."/>
            <person name="Yanf M."/>
            <person name="Daum C."/>
            <person name="Ng V."/>
            <person name="Clum A."/>
            <person name="Ohm R."/>
            <person name="Martin F."/>
            <person name="Silar P."/>
            <person name="Natvig D."/>
            <person name="Lalanne C."/>
            <person name="Gautier V."/>
            <person name="Ament-Velasquez S.L."/>
            <person name="Kruys A."/>
            <person name="Hutchinson M.I."/>
            <person name="Powell A.J."/>
            <person name="Barry K."/>
            <person name="Miller A.N."/>
            <person name="Grigoriev I.V."/>
            <person name="Debuchy R."/>
            <person name="Gladieux P."/>
            <person name="Thoren M.H."/>
            <person name="Johannesson H."/>
        </authorList>
    </citation>
    <scope>NUCLEOTIDE SEQUENCE</scope>
    <source>
        <strain evidence="1">CBS 359.72</strain>
    </source>
</reference>
<dbReference type="Proteomes" id="UP001303647">
    <property type="component" value="Unassembled WGS sequence"/>
</dbReference>
<proteinExistence type="predicted"/>
<sequence>MSSATKADMVGDCDSFDRVKLGDTCESILKDSGVSVAELNYVCISVVENENTPSNPDNGIA</sequence>